<keyword evidence="7" id="KW-1015">Disulfide bond</keyword>
<keyword evidence="3" id="KW-0217">Developmental protein</keyword>
<dbReference type="PANTHER" id="PTHR10494:SF6">
    <property type="entry name" value="NOGGIN"/>
    <property type="match status" value="1"/>
</dbReference>
<dbReference type="GeneID" id="114856861"/>
<dbReference type="SUPFAM" id="SSF57501">
    <property type="entry name" value="Cystine-knot cytokines"/>
    <property type="match status" value="1"/>
</dbReference>
<dbReference type="PANTHER" id="PTHR10494">
    <property type="entry name" value="BONE MORPHOGENETIC PROTEIN INHIBITOR, NOGGIN"/>
    <property type="match status" value="1"/>
</dbReference>
<feature type="chain" id="PRO_5027917223" evidence="8">
    <location>
        <begin position="19"/>
        <end position="275"/>
    </location>
</feature>
<dbReference type="Pfam" id="PF05806">
    <property type="entry name" value="Noggin"/>
    <property type="match status" value="1"/>
</dbReference>
<dbReference type="RefSeq" id="XP_029008514.1">
    <property type="nucleotide sequence ID" value="XM_029152681.3"/>
</dbReference>
<dbReference type="Proteomes" id="UP000515150">
    <property type="component" value="Chromosome 1"/>
</dbReference>
<dbReference type="GO" id="GO:0005615">
    <property type="term" value="C:extracellular space"/>
    <property type="evidence" value="ECO:0007669"/>
    <property type="project" value="TreeGrafter"/>
</dbReference>
<dbReference type="KEGG" id="bspl:114856861"/>
<evidence type="ECO:0000256" key="2">
    <source>
        <dbReference type="ARBA" id="ARBA00007480"/>
    </source>
</evidence>
<dbReference type="InterPro" id="IPR029034">
    <property type="entry name" value="Cystine-knot_cytokine"/>
</dbReference>
<accession>A0A6P7MRW3</accession>
<keyword evidence="6" id="KW-0891">Chondrogenesis</keyword>
<dbReference type="InterPro" id="IPR008717">
    <property type="entry name" value="Noggin"/>
</dbReference>
<comment type="similarity">
    <text evidence="2">Belongs to the noggin family.</text>
</comment>
<comment type="subcellular location">
    <subcellularLocation>
        <location evidence="1">Secreted</location>
    </subcellularLocation>
</comment>
<evidence type="ECO:0000256" key="5">
    <source>
        <dbReference type="ARBA" id="ARBA00022729"/>
    </source>
</evidence>
<feature type="disulfide bond" evidence="7">
    <location>
        <begin position="231"/>
        <end position="257"/>
    </location>
</feature>
<dbReference type="GO" id="GO:0051216">
    <property type="term" value="P:cartilage development"/>
    <property type="evidence" value="ECO:0007669"/>
    <property type="project" value="UniProtKB-KW"/>
</dbReference>
<feature type="signal peptide" evidence="8">
    <location>
        <begin position="1"/>
        <end position="18"/>
    </location>
</feature>
<evidence type="ECO:0000256" key="1">
    <source>
        <dbReference type="ARBA" id="ARBA00004613"/>
    </source>
</evidence>
<evidence type="ECO:0000256" key="7">
    <source>
        <dbReference type="PIRSR" id="PIRSR008129-1"/>
    </source>
</evidence>
<organism evidence="9 10">
    <name type="scientific">Betta splendens</name>
    <name type="common">Siamese fighting fish</name>
    <dbReference type="NCBI Taxonomy" id="158456"/>
    <lineage>
        <taxon>Eukaryota</taxon>
        <taxon>Metazoa</taxon>
        <taxon>Chordata</taxon>
        <taxon>Craniata</taxon>
        <taxon>Vertebrata</taxon>
        <taxon>Euteleostomi</taxon>
        <taxon>Actinopterygii</taxon>
        <taxon>Neopterygii</taxon>
        <taxon>Teleostei</taxon>
        <taxon>Neoteleostei</taxon>
        <taxon>Acanthomorphata</taxon>
        <taxon>Anabantaria</taxon>
        <taxon>Anabantiformes</taxon>
        <taxon>Anabantoidei</taxon>
        <taxon>Osphronemidae</taxon>
        <taxon>Betta</taxon>
    </lineage>
</organism>
<reference evidence="10" key="1">
    <citation type="submission" date="2025-08" db="UniProtKB">
        <authorList>
            <consortium name="RefSeq"/>
        </authorList>
    </citation>
    <scope>IDENTIFICATION</scope>
</reference>
<evidence type="ECO:0000256" key="8">
    <source>
        <dbReference type="SAM" id="SignalP"/>
    </source>
</evidence>
<evidence type="ECO:0000313" key="9">
    <source>
        <dbReference type="Proteomes" id="UP000515150"/>
    </source>
</evidence>
<dbReference type="GO" id="GO:0009953">
    <property type="term" value="P:dorsal/ventral pattern formation"/>
    <property type="evidence" value="ECO:0007669"/>
    <property type="project" value="TreeGrafter"/>
</dbReference>
<dbReference type="GO" id="GO:0030514">
    <property type="term" value="P:negative regulation of BMP signaling pathway"/>
    <property type="evidence" value="ECO:0007669"/>
    <property type="project" value="InterPro"/>
</dbReference>
<evidence type="ECO:0000256" key="4">
    <source>
        <dbReference type="ARBA" id="ARBA00022525"/>
    </source>
</evidence>
<evidence type="ECO:0000313" key="10">
    <source>
        <dbReference type="RefSeq" id="XP_029008514.1"/>
    </source>
</evidence>
<keyword evidence="9" id="KW-1185">Reference proteome</keyword>
<protein>
    <submittedName>
        <fullName evidence="10">Noggin-3-like</fullName>
    </submittedName>
</protein>
<dbReference type="InParanoid" id="A0A6P7MRW3"/>
<dbReference type="OrthoDB" id="5950649at2759"/>
<dbReference type="GO" id="GO:0001649">
    <property type="term" value="P:osteoblast differentiation"/>
    <property type="evidence" value="ECO:0007669"/>
    <property type="project" value="TreeGrafter"/>
</dbReference>
<feature type="disulfide bond" evidence="7">
    <location>
        <begin position="199"/>
        <end position="270"/>
    </location>
</feature>
<proteinExistence type="inferred from homology"/>
<keyword evidence="4" id="KW-0964">Secreted</keyword>
<dbReference type="Gene3D" id="2.10.90.10">
    <property type="entry name" value="Cystine-knot cytokines"/>
    <property type="match status" value="1"/>
</dbReference>
<name>A0A6P7MRW3_BETSP</name>
<dbReference type="AlphaFoldDB" id="A0A6P7MRW3"/>
<keyword evidence="5 8" id="KW-0732">Signal</keyword>
<dbReference type="PIRSF" id="PIRSF008129">
    <property type="entry name" value="Noggin"/>
    <property type="match status" value="1"/>
</dbReference>
<feature type="disulfide bond" evidence="7">
    <location>
        <begin position="176"/>
        <end position="216"/>
    </location>
</feature>
<evidence type="ECO:0000256" key="3">
    <source>
        <dbReference type="ARBA" id="ARBA00022473"/>
    </source>
</evidence>
<dbReference type="Gene3D" id="1.10.287.520">
    <property type="entry name" value="Helix hairpin bin"/>
    <property type="match status" value="1"/>
</dbReference>
<feature type="disulfide bond" evidence="7">
    <location>
        <begin position="208"/>
        <end position="272"/>
    </location>
</feature>
<dbReference type="GO" id="GO:0045596">
    <property type="term" value="P:negative regulation of cell differentiation"/>
    <property type="evidence" value="ECO:0007669"/>
    <property type="project" value="InterPro"/>
</dbReference>
<evidence type="ECO:0000256" key="6">
    <source>
        <dbReference type="ARBA" id="ARBA00023188"/>
    </source>
</evidence>
<gene>
    <name evidence="10" type="primary">LOC114856861</name>
</gene>
<sequence>MINTVFLCWICVSGLCESFPFTANLSTLNQFSNATVLDSPFLQLRTRLPSYSQPIRPYSLLTNAEDFHYLPKSRHRRPAQLLRLLGSSYDPFWMSIGPPPEASGGHSDGRALLRGDTLNYTTFKGRFNLSSSPELKEAAGKQHHILRKDVAQLDLGFLSPDVAMSVRAWLLQSATCELHYRWVDLGPAFWPRWVRHTDCGRSLGGRSCSFPRGMECVRAQTAHIRILAWHCVEIRDGGNKSGQIKSERSDDEALIRCLWRQVAYPVVAACACSCV</sequence>